<dbReference type="Proteomes" id="UP000263517">
    <property type="component" value="Unassembled WGS sequence"/>
</dbReference>
<evidence type="ECO:0000313" key="2">
    <source>
        <dbReference type="Proteomes" id="UP000263517"/>
    </source>
</evidence>
<accession>A0A350P663</accession>
<gene>
    <name evidence="1" type="ORF">DCW74_13720</name>
</gene>
<comment type="caution">
    <text evidence="1">The sequence shown here is derived from an EMBL/GenBank/DDBJ whole genome shotgun (WGS) entry which is preliminary data.</text>
</comment>
<organism evidence="1 2">
    <name type="scientific">Alteromonas australica</name>
    <dbReference type="NCBI Taxonomy" id="589873"/>
    <lineage>
        <taxon>Bacteria</taxon>
        <taxon>Pseudomonadati</taxon>
        <taxon>Pseudomonadota</taxon>
        <taxon>Gammaproteobacteria</taxon>
        <taxon>Alteromonadales</taxon>
        <taxon>Alteromonadaceae</taxon>
        <taxon>Alteromonas/Salinimonas group</taxon>
        <taxon>Alteromonas</taxon>
    </lineage>
</organism>
<evidence type="ECO:0000313" key="1">
    <source>
        <dbReference type="EMBL" id="HAW76780.1"/>
    </source>
</evidence>
<dbReference type="EMBL" id="DNAN01000487">
    <property type="protein sequence ID" value="HAW76780.1"/>
    <property type="molecule type" value="Genomic_DNA"/>
</dbReference>
<reference evidence="1 2" key="1">
    <citation type="journal article" date="2018" name="Nat. Biotechnol.">
        <title>A standardized bacterial taxonomy based on genome phylogeny substantially revises the tree of life.</title>
        <authorList>
            <person name="Parks D.H."/>
            <person name="Chuvochina M."/>
            <person name="Waite D.W."/>
            <person name="Rinke C."/>
            <person name="Skarshewski A."/>
            <person name="Chaumeil P.A."/>
            <person name="Hugenholtz P."/>
        </authorList>
    </citation>
    <scope>NUCLEOTIDE SEQUENCE [LARGE SCALE GENOMIC DNA]</scope>
    <source>
        <strain evidence="1">UBA11978</strain>
    </source>
</reference>
<protein>
    <submittedName>
        <fullName evidence="1">Uncharacterized protein</fullName>
    </submittedName>
</protein>
<dbReference type="AlphaFoldDB" id="A0A350P663"/>
<sequence length="241" mass="27194">MTKPELKGARIAIIGLGGSQVDFAINVQNSKTWDEVWVINSAVSVYHADRMFMMDPASRYLDTEDAGLQTEVMRRVLPDIPAEIPIYSCVKDERVPAIVEYPLAEIAGEFATVYFNNTVSYAIAFALWCRVGHIDFYGIDFSYKHNLHFAEAGRACCEFWISKCMSEGIMIGAPSSSSLMDNNVELDQKLYGYHRLHDPLVAIMDNDSRWLICPKSQLNEAVKQHELQFDEAPTAPEPYRG</sequence>
<name>A0A350P663_9ALTE</name>
<proteinExistence type="predicted"/>